<proteinExistence type="predicted"/>
<protein>
    <submittedName>
        <fullName evidence="3">Uncharacterized protein</fullName>
    </submittedName>
</protein>
<dbReference type="EMBL" id="AP005742">
    <property type="protein sequence ID" value="BAD33879.1"/>
    <property type="molecule type" value="Genomic_DNA"/>
</dbReference>
<dbReference type="Proteomes" id="UP000000763">
    <property type="component" value="Chromosome 9"/>
</dbReference>
<name>Q69MN1_ORYSJ</name>
<feature type="compositionally biased region" description="Low complexity" evidence="1">
    <location>
        <begin position="202"/>
        <end position="212"/>
    </location>
</feature>
<reference evidence="4" key="4">
    <citation type="journal article" date="2008" name="Nucleic Acids Res.">
        <title>The rice annotation project database (RAP-DB): 2008 update.</title>
        <authorList>
            <consortium name="The rice annotation project (RAP)"/>
        </authorList>
    </citation>
    <scope>GENOME REANNOTATION</scope>
    <source>
        <strain evidence="4">cv. Nipponbare</strain>
    </source>
</reference>
<evidence type="ECO:0000256" key="1">
    <source>
        <dbReference type="SAM" id="MobiDB-lite"/>
    </source>
</evidence>
<evidence type="ECO:0000313" key="4">
    <source>
        <dbReference type="Proteomes" id="UP000000763"/>
    </source>
</evidence>
<feature type="region of interest" description="Disordered" evidence="1">
    <location>
        <begin position="179"/>
        <end position="229"/>
    </location>
</feature>
<accession>Q69MN1</accession>
<dbReference type="AlphaFoldDB" id="Q69MN1"/>
<sequence>MGDRFLFYPLVSSCMAWPGLDLRVAGGAAGTAPPTCSTECPSRFTPAGLGMELADVAGEEEAKSQDIIRTNEVLVNCHQMCQGMPSDSWHGENMKHPILGNAKVLAAAPLPRSPVIKSIDSPSRRKSRSSPPVARHPCRPDLGRRPPHQRQSSSLIVAFSSSSGSSSEPVVLQFISNEQTNRSSNQPISAPVVGARPPPARPSSSIAASRCRPPIEPASRRCSSSSSSHRPRLFLNFRSTSTPLSVFVFLLRVCSWSSSNRIDRSRFEALGLFGYAAGLQLISD</sequence>
<dbReference type="EMBL" id="AP005679">
    <property type="protein sequence ID" value="BAD33751.1"/>
    <property type="molecule type" value="Genomic_DNA"/>
</dbReference>
<evidence type="ECO:0000313" key="2">
    <source>
        <dbReference type="EMBL" id="BAD33751.1"/>
    </source>
</evidence>
<feature type="compositionally biased region" description="Polar residues" evidence="1">
    <location>
        <begin position="179"/>
        <end position="188"/>
    </location>
</feature>
<gene>
    <name evidence="2" type="ORF">OJ1210_A07.29</name>
    <name evidence="3" type="ORF">P0489D11.10</name>
</gene>
<feature type="region of interest" description="Disordered" evidence="1">
    <location>
        <begin position="114"/>
        <end position="167"/>
    </location>
</feature>
<feature type="compositionally biased region" description="Low complexity" evidence="1">
    <location>
        <begin position="152"/>
        <end position="167"/>
    </location>
</feature>
<reference evidence="2" key="1">
    <citation type="submission" date="2002-09" db="EMBL/GenBank/DDBJ databases">
        <title>Oryza sativa nipponbare(GA3) genomic DNA, chromosome 9, BAC clone:OJ1210_A07.</title>
        <authorList>
            <person name="Sasaki T."/>
            <person name="Matsumoto T."/>
            <person name="Hattori M."/>
            <person name="Sakaki Y."/>
            <person name="Katayose Y."/>
        </authorList>
    </citation>
    <scope>NUCLEOTIDE SEQUENCE</scope>
</reference>
<evidence type="ECO:0000313" key="3">
    <source>
        <dbReference type="EMBL" id="BAD33879.1"/>
    </source>
</evidence>
<reference evidence="4" key="3">
    <citation type="journal article" date="2005" name="Nature">
        <title>The map-based sequence of the rice genome.</title>
        <authorList>
            <consortium name="International rice genome sequencing project (IRGSP)"/>
            <person name="Matsumoto T."/>
            <person name="Wu J."/>
            <person name="Kanamori H."/>
            <person name="Katayose Y."/>
            <person name="Fujisawa M."/>
            <person name="Namiki N."/>
            <person name="Mizuno H."/>
            <person name="Yamamoto K."/>
            <person name="Antonio B.A."/>
            <person name="Baba T."/>
            <person name="Sakata K."/>
            <person name="Nagamura Y."/>
            <person name="Aoki H."/>
            <person name="Arikawa K."/>
            <person name="Arita K."/>
            <person name="Bito T."/>
            <person name="Chiden Y."/>
            <person name="Fujitsuka N."/>
            <person name="Fukunaka R."/>
            <person name="Hamada M."/>
            <person name="Harada C."/>
            <person name="Hayashi A."/>
            <person name="Hijishita S."/>
            <person name="Honda M."/>
            <person name="Hosokawa S."/>
            <person name="Ichikawa Y."/>
            <person name="Idonuma A."/>
            <person name="Iijima M."/>
            <person name="Ikeda M."/>
            <person name="Ikeno M."/>
            <person name="Ito K."/>
            <person name="Ito S."/>
            <person name="Ito T."/>
            <person name="Ito Y."/>
            <person name="Ito Y."/>
            <person name="Iwabuchi A."/>
            <person name="Kamiya K."/>
            <person name="Karasawa W."/>
            <person name="Kurita K."/>
            <person name="Katagiri S."/>
            <person name="Kikuta A."/>
            <person name="Kobayashi H."/>
            <person name="Kobayashi N."/>
            <person name="Machita K."/>
            <person name="Maehara T."/>
            <person name="Masukawa M."/>
            <person name="Mizubayashi T."/>
            <person name="Mukai Y."/>
            <person name="Nagasaki H."/>
            <person name="Nagata Y."/>
            <person name="Naito S."/>
            <person name="Nakashima M."/>
            <person name="Nakama Y."/>
            <person name="Nakamichi Y."/>
            <person name="Nakamura M."/>
            <person name="Meguro A."/>
            <person name="Negishi M."/>
            <person name="Ohta I."/>
            <person name="Ohta T."/>
            <person name="Okamoto M."/>
            <person name="Ono N."/>
            <person name="Saji S."/>
            <person name="Sakaguchi M."/>
            <person name="Sakai K."/>
            <person name="Shibata M."/>
            <person name="Shimokawa T."/>
            <person name="Song J."/>
            <person name="Takazaki Y."/>
            <person name="Terasawa K."/>
            <person name="Tsugane M."/>
            <person name="Tsuji K."/>
            <person name="Ueda S."/>
            <person name="Waki K."/>
            <person name="Yamagata H."/>
            <person name="Yamamoto M."/>
            <person name="Yamamoto S."/>
            <person name="Yamane H."/>
            <person name="Yoshiki S."/>
            <person name="Yoshihara R."/>
            <person name="Yukawa K."/>
            <person name="Zhong H."/>
            <person name="Yano M."/>
            <person name="Yuan Q."/>
            <person name="Ouyang S."/>
            <person name="Liu J."/>
            <person name="Jones K.M."/>
            <person name="Gansberger K."/>
            <person name="Moffat K."/>
            <person name="Hill J."/>
            <person name="Bera J."/>
            <person name="Fadrosh D."/>
            <person name="Jin S."/>
            <person name="Johri S."/>
            <person name="Kim M."/>
            <person name="Overton L."/>
            <person name="Reardon M."/>
            <person name="Tsitrin T."/>
            <person name="Vuong H."/>
            <person name="Weaver B."/>
            <person name="Ciecko A."/>
            <person name="Tallon L."/>
            <person name="Jackson J."/>
            <person name="Pai G."/>
            <person name="Aken S.V."/>
            <person name="Utterback T."/>
            <person name="Reidmuller S."/>
            <person name="Feldblyum T."/>
            <person name="Hsiao J."/>
            <person name="Zismann V."/>
            <person name="Iobst S."/>
            <person name="de Vazeille A.R."/>
            <person name="Buell C.R."/>
            <person name="Ying K."/>
            <person name="Li Y."/>
            <person name="Lu T."/>
            <person name="Huang Y."/>
            <person name="Zhao Q."/>
            <person name="Feng Q."/>
            <person name="Zhang L."/>
            <person name="Zhu J."/>
            <person name="Weng Q."/>
            <person name="Mu J."/>
            <person name="Lu Y."/>
            <person name="Fan D."/>
            <person name="Liu Y."/>
            <person name="Guan J."/>
            <person name="Zhang Y."/>
            <person name="Yu S."/>
            <person name="Liu X."/>
            <person name="Zhang Y."/>
            <person name="Hong G."/>
            <person name="Han B."/>
            <person name="Choisne N."/>
            <person name="Demange N."/>
            <person name="Orjeda G."/>
            <person name="Samain S."/>
            <person name="Cattolico L."/>
            <person name="Pelletier E."/>
            <person name="Couloux A."/>
            <person name="Segurens B."/>
            <person name="Wincker P."/>
            <person name="D'Hont A."/>
            <person name="Scarpelli C."/>
            <person name="Weissenbach J."/>
            <person name="Salanoubat M."/>
            <person name="Quetier F."/>
            <person name="Yu Y."/>
            <person name="Kim H.R."/>
            <person name="Rambo T."/>
            <person name="Currie J."/>
            <person name="Collura K."/>
            <person name="Luo M."/>
            <person name="Yang T."/>
            <person name="Ammiraju J.S.S."/>
            <person name="Engler F."/>
            <person name="Soderlund C."/>
            <person name="Wing R.A."/>
            <person name="Palmer L.E."/>
            <person name="de la Bastide M."/>
            <person name="Spiegel L."/>
            <person name="Nascimento L."/>
            <person name="Zutavern T."/>
            <person name="O'Shaughnessy A."/>
            <person name="Dike S."/>
            <person name="Dedhia N."/>
            <person name="Preston R."/>
            <person name="Balija V."/>
            <person name="McCombie W.R."/>
            <person name="Chow T."/>
            <person name="Chen H."/>
            <person name="Chung M."/>
            <person name="Chen C."/>
            <person name="Shaw J."/>
            <person name="Wu H."/>
            <person name="Hsiao K."/>
            <person name="Chao Y."/>
            <person name="Chu M."/>
            <person name="Cheng C."/>
            <person name="Hour A."/>
            <person name="Lee P."/>
            <person name="Lin S."/>
            <person name="Lin Y."/>
            <person name="Liou J."/>
            <person name="Liu S."/>
            <person name="Hsing Y."/>
            <person name="Raghuvanshi S."/>
            <person name="Mohanty A."/>
            <person name="Bharti A.K."/>
            <person name="Gaur A."/>
            <person name="Gupta V."/>
            <person name="Kumar D."/>
            <person name="Ravi V."/>
            <person name="Vij S."/>
            <person name="Kapur A."/>
            <person name="Khurana P."/>
            <person name="Khurana P."/>
            <person name="Khurana J.P."/>
            <person name="Tyagi A.K."/>
            <person name="Gaikwad K."/>
            <person name="Singh A."/>
            <person name="Dalal V."/>
            <person name="Srivastava S."/>
            <person name="Dixit A."/>
            <person name="Pal A.K."/>
            <person name="Ghazi I.A."/>
            <person name="Yadav M."/>
            <person name="Pandit A."/>
            <person name="Bhargava A."/>
            <person name="Sureshbabu K."/>
            <person name="Batra K."/>
            <person name="Sharma T.R."/>
            <person name="Mohapatra T."/>
            <person name="Singh N.K."/>
            <person name="Messing J."/>
            <person name="Nelson A.B."/>
            <person name="Fuks G."/>
            <person name="Kavchok S."/>
            <person name="Keizer G."/>
            <person name="Linton E."/>
            <person name="Llaca V."/>
            <person name="Song R."/>
            <person name="Tanyolac B."/>
            <person name="Young S."/>
            <person name="Ho-Il K."/>
            <person name="Hahn J.H."/>
            <person name="Sangsakoo G."/>
            <person name="Vanavichit A."/>
            <person name="de Mattos Luiz.A.T."/>
            <person name="Zimmer P.D."/>
            <person name="Malone G."/>
            <person name="Dellagostin O."/>
            <person name="de Oliveira A.C."/>
            <person name="Bevan M."/>
            <person name="Bancroft I."/>
            <person name="Minx P."/>
            <person name="Cordum H."/>
            <person name="Wilson R."/>
            <person name="Cheng Z."/>
            <person name="Jin W."/>
            <person name="Jiang J."/>
            <person name="Leong S.A."/>
            <person name="Iwama H."/>
            <person name="Gojobori T."/>
            <person name="Itoh T."/>
            <person name="Niimura Y."/>
            <person name="Fujii Y."/>
            <person name="Habara T."/>
            <person name="Sakai H."/>
            <person name="Sato Y."/>
            <person name="Wilson G."/>
            <person name="Kumar K."/>
            <person name="McCouch S."/>
            <person name="Juretic N."/>
            <person name="Hoen D."/>
            <person name="Wright S."/>
            <person name="Bruskiewich R."/>
            <person name="Bureau T."/>
            <person name="Miyao A."/>
            <person name="Hirochika H."/>
            <person name="Nishikawa T."/>
            <person name="Kadowaki K."/>
            <person name="Sugiura M."/>
            <person name="Burr B."/>
            <person name="Sasaki T."/>
        </authorList>
    </citation>
    <scope>NUCLEOTIDE SEQUENCE [LARGE SCALE GENOMIC DNA]</scope>
    <source>
        <strain evidence="4">cv. Nipponbare</strain>
    </source>
</reference>
<organism evidence="3 4">
    <name type="scientific">Oryza sativa subsp. japonica</name>
    <name type="common">Rice</name>
    <dbReference type="NCBI Taxonomy" id="39947"/>
    <lineage>
        <taxon>Eukaryota</taxon>
        <taxon>Viridiplantae</taxon>
        <taxon>Streptophyta</taxon>
        <taxon>Embryophyta</taxon>
        <taxon>Tracheophyta</taxon>
        <taxon>Spermatophyta</taxon>
        <taxon>Magnoliopsida</taxon>
        <taxon>Liliopsida</taxon>
        <taxon>Poales</taxon>
        <taxon>Poaceae</taxon>
        <taxon>BOP clade</taxon>
        <taxon>Oryzoideae</taxon>
        <taxon>Oryzeae</taxon>
        <taxon>Oryzinae</taxon>
        <taxon>Oryza</taxon>
        <taxon>Oryza sativa</taxon>
    </lineage>
</organism>
<reference evidence="3" key="2">
    <citation type="submission" date="2002-09" db="EMBL/GenBank/DDBJ databases">
        <title>Oryza sativa nipponbare(GA3) genomic DNA, chromosome 9, PAC clone:P0489D11.</title>
        <authorList>
            <person name="Sasaki T."/>
            <person name="Matsumoto T."/>
            <person name="Katayose Y."/>
        </authorList>
    </citation>
    <scope>NUCLEOTIDE SEQUENCE</scope>
</reference>